<dbReference type="GO" id="GO:0051205">
    <property type="term" value="P:protein insertion into membrane"/>
    <property type="evidence" value="ECO:0007669"/>
    <property type="project" value="TreeGrafter"/>
</dbReference>
<name>D4H194_DENA2</name>
<keyword evidence="17" id="KW-1185">Reference proteome</keyword>
<organism evidence="16 17">
    <name type="scientific">Denitrovibrio acetiphilus (strain DSM 12809 / NBRC 114555 / N2460)</name>
    <dbReference type="NCBI Taxonomy" id="522772"/>
    <lineage>
        <taxon>Bacteria</taxon>
        <taxon>Pseudomonadati</taxon>
        <taxon>Deferribacterota</taxon>
        <taxon>Deferribacteres</taxon>
        <taxon>Deferribacterales</taxon>
        <taxon>Geovibrionaceae</taxon>
        <taxon>Denitrovibrio</taxon>
    </lineage>
</organism>
<evidence type="ECO:0000313" key="17">
    <source>
        <dbReference type="Proteomes" id="UP000002012"/>
    </source>
</evidence>
<proteinExistence type="inferred from homology"/>
<gene>
    <name evidence="13" type="primary">yidC</name>
    <name evidence="16" type="ordered locus">Dacet_0036</name>
</gene>
<keyword evidence="4 13" id="KW-0813">Transport</keyword>
<dbReference type="OrthoDB" id="9780552at2"/>
<dbReference type="InterPro" id="IPR047196">
    <property type="entry name" value="YidC_ALB_C"/>
</dbReference>
<feature type="domain" description="Membrane insertase YidC N-terminal" evidence="15">
    <location>
        <begin position="74"/>
        <end position="315"/>
    </location>
</feature>
<keyword evidence="6 13" id="KW-0812">Transmembrane</keyword>
<dbReference type="Pfam" id="PF14849">
    <property type="entry name" value="YidC_periplas"/>
    <property type="match status" value="1"/>
</dbReference>
<evidence type="ECO:0000256" key="3">
    <source>
        <dbReference type="ARBA" id="ARBA00015325"/>
    </source>
</evidence>
<dbReference type="EMBL" id="CP001968">
    <property type="protein sequence ID" value="ADD66842.1"/>
    <property type="molecule type" value="Genomic_DNA"/>
</dbReference>
<evidence type="ECO:0000256" key="7">
    <source>
        <dbReference type="ARBA" id="ARBA00022927"/>
    </source>
</evidence>
<dbReference type="PANTHER" id="PTHR12428:SF65">
    <property type="entry name" value="CYTOCHROME C OXIDASE ASSEMBLY PROTEIN COX18, MITOCHONDRIAL"/>
    <property type="match status" value="1"/>
</dbReference>
<comment type="similarity">
    <text evidence="2 13">Belongs to the OXA1/ALB3/YidC family. Type 1 subfamily.</text>
</comment>
<dbReference type="InterPro" id="IPR028055">
    <property type="entry name" value="YidC/Oxa/ALB_C"/>
</dbReference>
<dbReference type="GO" id="GO:0005886">
    <property type="term" value="C:plasma membrane"/>
    <property type="evidence" value="ECO:0007669"/>
    <property type="project" value="UniProtKB-SubCell"/>
</dbReference>
<dbReference type="InterPro" id="IPR019998">
    <property type="entry name" value="Membr_insert_YidC"/>
</dbReference>
<evidence type="ECO:0000256" key="2">
    <source>
        <dbReference type="ARBA" id="ARBA00010527"/>
    </source>
</evidence>
<keyword evidence="13" id="KW-0997">Cell inner membrane</keyword>
<dbReference type="InParanoid" id="D4H194"/>
<dbReference type="FunCoup" id="D4H194">
    <property type="interactions" value="268"/>
</dbReference>
<dbReference type="CDD" id="cd20070">
    <property type="entry name" value="5TM_YidC_Alb3"/>
    <property type="match status" value="1"/>
</dbReference>
<dbReference type="InterPro" id="IPR001708">
    <property type="entry name" value="YidC/ALB3/OXA1/COX18"/>
</dbReference>
<accession>D4H194</accession>
<evidence type="ECO:0000256" key="8">
    <source>
        <dbReference type="ARBA" id="ARBA00022989"/>
    </source>
</evidence>
<comment type="subunit">
    <text evidence="13">Interacts with the Sec translocase complex via SecD. Specifically interacts with transmembrane segments of nascent integral membrane proteins during membrane integration.</text>
</comment>
<evidence type="ECO:0000259" key="14">
    <source>
        <dbReference type="Pfam" id="PF02096"/>
    </source>
</evidence>
<dbReference type="RefSeq" id="WP_013009390.1">
    <property type="nucleotide sequence ID" value="NC_013943.1"/>
</dbReference>
<dbReference type="GO" id="GO:0015031">
    <property type="term" value="P:protein transport"/>
    <property type="evidence" value="ECO:0007669"/>
    <property type="project" value="UniProtKB-KW"/>
</dbReference>
<dbReference type="STRING" id="522772.Dacet_0036"/>
<evidence type="ECO:0000259" key="15">
    <source>
        <dbReference type="Pfam" id="PF14849"/>
    </source>
</evidence>
<reference evidence="16 17" key="1">
    <citation type="journal article" date="2010" name="Stand. Genomic Sci.">
        <title>Complete genome sequence of Denitrovibrio acetiphilus type strain (N2460).</title>
        <authorList>
            <person name="Kiss H."/>
            <person name="Lang E."/>
            <person name="Lapidus A."/>
            <person name="Copeland A."/>
            <person name="Nolan M."/>
            <person name="Glavina Del Rio T."/>
            <person name="Chen F."/>
            <person name="Lucas S."/>
            <person name="Tice H."/>
            <person name="Cheng J.F."/>
            <person name="Han C."/>
            <person name="Goodwin L."/>
            <person name="Pitluck S."/>
            <person name="Liolios K."/>
            <person name="Pati A."/>
            <person name="Ivanova N."/>
            <person name="Mavromatis K."/>
            <person name="Chen A."/>
            <person name="Palaniappan K."/>
            <person name="Land M."/>
            <person name="Hauser L."/>
            <person name="Chang Y.J."/>
            <person name="Jeffries C.D."/>
            <person name="Detter J.C."/>
            <person name="Brettin T."/>
            <person name="Spring S."/>
            <person name="Rohde M."/>
            <person name="Goker M."/>
            <person name="Woyke T."/>
            <person name="Bristow J."/>
            <person name="Eisen J.A."/>
            <person name="Markowitz V."/>
            <person name="Hugenholtz P."/>
            <person name="Kyrpides N.C."/>
            <person name="Klenk H.P."/>
        </authorList>
    </citation>
    <scope>NUCLEOTIDE SEQUENCE [LARGE SCALE GENOMIC DNA]</scope>
    <source>
        <strain evidence="17">DSM 12809 / NBRC 114555 / N2460</strain>
    </source>
</reference>
<dbReference type="InterPro" id="IPR028053">
    <property type="entry name" value="Membr_insert_YidC_N"/>
</dbReference>
<evidence type="ECO:0000256" key="12">
    <source>
        <dbReference type="ARBA" id="ARBA00033342"/>
    </source>
</evidence>
<evidence type="ECO:0000256" key="5">
    <source>
        <dbReference type="ARBA" id="ARBA00022475"/>
    </source>
</evidence>
<dbReference type="InterPro" id="IPR038221">
    <property type="entry name" value="YidC_periplasmic_sf"/>
</dbReference>
<evidence type="ECO:0000256" key="9">
    <source>
        <dbReference type="ARBA" id="ARBA00023136"/>
    </source>
</evidence>
<sequence precursor="true">MNKNTVLAIGLSALVILAFQVFFAPKPTVQNQVQQSAQTEDNKGQIVPVEDAQPITIEEQTAQTEPMILETFDVLTDNVRYVFNANTGNIREAVINSYHSRDLTNVGFKSVNGDVVFADVPFISAYTSDVQKTNGTTTVTFSGSQGDIVVTKKYVINDDSYLVKGELVLNNTGDRTVNVPLTSGIGANAVDGFESDRYSFQGPLMFDGKRLKKEKAEKVDKSIVVDHPKWVGYMSKYFMIGVAQDYSKGTISPAGGSAKITGSADMKLNPDARETVEFSLFAGPKEYDLLKSYDLKLEKSIDFGIFSFIAIPMLKFLKIIYSYVHNYGVAIILLTLVIKILTFPLTQKSMVSMKKMSSLQPKMLEIKEKFKGDKEKTNAATMELYKNEGVNPLGGCLPMVLQIPIFFALYKTLLLAIELQGAPFMLWITDLSLKDPYYISPILMGASMFLQQKMTPSTAQDPLQQKIFTFMPLIFTFLFLTFPAGLVVYWLTNNVLSIAQQYFINKKLA</sequence>
<dbReference type="AlphaFoldDB" id="D4H194"/>
<dbReference type="CDD" id="cd19961">
    <property type="entry name" value="EcYidC-like_peri"/>
    <property type="match status" value="1"/>
</dbReference>
<evidence type="ECO:0000256" key="10">
    <source>
        <dbReference type="ARBA" id="ARBA00023186"/>
    </source>
</evidence>
<dbReference type="Proteomes" id="UP000002012">
    <property type="component" value="Chromosome"/>
</dbReference>
<dbReference type="NCBIfam" id="TIGR03593">
    <property type="entry name" value="yidC_nterm"/>
    <property type="match status" value="1"/>
</dbReference>
<evidence type="ECO:0000313" key="16">
    <source>
        <dbReference type="EMBL" id="ADD66842.1"/>
    </source>
</evidence>
<evidence type="ECO:0000256" key="13">
    <source>
        <dbReference type="HAMAP-Rule" id="MF_01810"/>
    </source>
</evidence>
<dbReference type="NCBIfam" id="TIGR03592">
    <property type="entry name" value="yidC_oxa1_cterm"/>
    <property type="match status" value="1"/>
</dbReference>
<keyword evidence="7 13" id="KW-0653">Protein transport</keyword>
<keyword evidence="8 13" id="KW-1133">Transmembrane helix</keyword>
<dbReference type="HAMAP" id="MF_01810">
    <property type="entry name" value="YidC_type1"/>
    <property type="match status" value="1"/>
</dbReference>
<dbReference type="GO" id="GO:0032977">
    <property type="term" value="F:membrane insertase activity"/>
    <property type="evidence" value="ECO:0007669"/>
    <property type="project" value="InterPro"/>
</dbReference>
<dbReference type="PRINTS" id="PR01900">
    <property type="entry name" value="YIDCPROTEIN"/>
</dbReference>
<dbReference type="KEGG" id="dap:Dacet_0036"/>
<dbReference type="Pfam" id="PF02096">
    <property type="entry name" value="60KD_IMP"/>
    <property type="match status" value="1"/>
</dbReference>
<dbReference type="PANTHER" id="PTHR12428">
    <property type="entry name" value="OXA1"/>
    <property type="match status" value="1"/>
</dbReference>
<dbReference type="PRINTS" id="PR00701">
    <property type="entry name" value="60KDINNERMP"/>
</dbReference>
<keyword evidence="9 13" id="KW-0472">Membrane</keyword>
<dbReference type="Gene3D" id="2.70.98.90">
    <property type="match status" value="1"/>
</dbReference>
<keyword evidence="10 13" id="KW-0143">Chaperone</keyword>
<feature type="transmembrane region" description="Helical" evidence="13">
    <location>
        <begin position="467"/>
        <end position="491"/>
    </location>
</feature>
<dbReference type="PaxDb" id="522772-Dacet_0036"/>
<feature type="transmembrane region" description="Helical" evidence="13">
    <location>
        <begin position="6"/>
        <end position="24"/>
    </location>
</feature>
<comment type="subcellular location">
    <subcellularLocation>
        <location evidence="1 13">Cell inner membrane</location>
        <topology evidence="1 13">Multi-pass membrane protein</topology>
    </subcellularLocation>
</comment>
<protein>
    <recommendedName>
        <fullName evidence="3 13">Membrane protein insertase YidC</fullName>
    </recommendedName>
    <alternativeName>
        <fullName evidence="12 13">Foldase YidC</fullName>
    </alternativeName>
    <alternativeName>
        <fullName evidence="11 13">Membrane integrase YidC</fullName>
    </alternativeName>
    <alternativeName>
        <fullName evidence="13">Membrane protein YidC</fullName>
    </alternativeName>
</protein>
<evidence type="ECO:0000256" key="6">
    <source>
        <dbReference type="ARBA" id="ARBA00022692"/>
    </source>
</evidence>
<dbReference type="eggNOG" id="COG0706">
    <property type="taxonomic scope" value="Bacteria"/>
</dbReference>
<evidence type="ECO:0000256" key="1">
    <source>
        <dbReference type="ARBA" id="ARBA00004429"/>
    </source>
</evidence>
<evidence type="ECO:0000256" key="4">
    <source>
        <dbReference type="ARBA" id="ARBA00022448"/>
    </source>
</evidence>
<dbReference type="HOGENOM" id="CLU_016535_3_0_0"/>
<evidence type="ECO:0000256" key="11">
    <source>
        <dbReference type="ARBA" id="ARBA00033245"/>
    </source>
</evidence>
<feature type="domain" description="Membrane insertase YidC/Oxa/ALB C-terminal" evidence="14">
    <location>
        <begin position="327"/>
        <end position="506"/>
    </location>
</feature>
<feature type="transmembrane region" description="Helical" evidence="13">
    <location>
        <begin position="327"/>
        <end position="346"/>
    </location>
</feature>
<comment type="function">
    <text evidence="13">Required for the insertion and/or proper folding and/or complex formation of integral membrane proteins into the membrane. Involved in integration of membrane proteins that insert both dependently and independently of the Sec translocase complex, as well as at least some lipoproteins. Aids folding of multispanning membrane proteins.</text>
</comment>
<feature type="transmembrane region" description="Helical" evidence="13">
    <location>
        <begin position="396"/>
        <end position="417"/>
    </location>
</feature>
<keyword evidence="5 13" id="KW-1003">Cell membrane</keyword>